<organism evidence="8 9">
    <name type="scientific">Hymenobacter actinosclerus</name>
    <dbReference type="NCBI Taxonomy" id="82805"/>
    <lineage>
        <taxon>Bacteria</taxon>
        <taxon>Pseudomonadati</taxon>
        <taxon>Bacteroidota</taxon>
        <taxon>Cytophagia</taxon>
        <taxon>Cytophagales</taxon>
        <taxon>Hymenobacteraceae</taxon>
        <taxon>Hymenobacter</taxon>
    </lineage>
</organism>
<evidence type="ECO:0000313" key="8">
    <source>
        <dbReference type="EMBL" id="SET73290.1"/>
    </source>
</evidence>
<name>A0A1I0GQD5_9BACT</name>
<keyword evidence="6" id="KW-0012">Acyltransferase</keyword>
<comment type="subcellular location">
    <subcellularLocation>
        <location evidence="1">Cell inner membrane</location>
    </subcellularLocation>
</comment>
<keyword evidence="4 8" id="KW-0808">Transferase</keyword>
<keyword evidence="2" id="KW-1003">Cell membrane</keyword>
<sequence length="308" mass="35603">MSQSAAPAYPWYFRPLDWLLVGISTLPLTVLYGLARLLYWLMAYVVRYRRRVVLQNLRNSFPEKSAVEIDQIARGFYWHFAQVVVEILKLRTISAAEIRRRAVIENPEVIERFLAENRQVLALGSHAGNWEWILTTGALVFPGRAGGVYKPLTNPFFEAFMLKLRSRMGAEMVPMLSTLRNLIRNRGRGRVLSLLSDQAAGPEDHPYWTNFLHQDTPFYTGADKLAAQLHCAAVFVGIRRVRRGYYRITLTELHDGQTTLPPEEHQLTEAFARLLERDMRATPPDYLWSHRRWKHKREATSHKSQASS</sequence>
<keyword evidence="7" id="KW-0812">Transmembrane</keyword>
<reference evidence="9" key="1">
    <citation type="submission" date="2016-10" db="EMBL/GenBank/DDBJ databases">
        <authorList>
            <person name="Varghese N."/>
            <person name="Submissions S."/>
        </authorList>
    </citation>
    <scope>NUCLEOTIDE SEQUENCE [LARGE SCALE GENOMIC DNA]</scope>
    <source>
        <strain evidence="9">DSM 15310</strain>
    </source>
</reference>
<keyword evidence="7" id="KW-1133">Transmembrane helix</keyword>
<dbReference type="GO" id="GO:0009247">
    <property type="term" value="P:glycolipid biosynthetic process"/>
    <property type="evidence" value="ECO:0007669"/>
    <property type="project" value="UniProtKB-ARBA"/>
</dbReference>
<dbReference type="RefSeq" id="WP_245745035.1">
    <property type="nucleotide sequence ID" value="NZ_FOHS01000003.1"/>
</dbReference>
<evidence type="ECO:0000256" key="3">
    <source>
        <dbReference type="ARBA" id="ARBA00022519"/>
    </source>
</evidence>
<dbReference type="InterPro" id="IPR004960">
    <property type="entry name" value="LipA_acyltrans"/>
</dbReference>
<dbReference type="EMBL" id="FOHS01000003">
    <property type="protein sequence ID" value="SET73290.1"/>
    <property type="molecule type" value="Genomic_DNA"/>
</dbReference>
<evidence type="ECO:0000256" key="2">
    <source>
        <dbReference type="ARBA" id="ARBA00022475"/>
    </source>
</evidence>
<accession>A0A1I0GQD5</accession>
<dbReference type="AlphaFoldDB" id="A0A1I0GQD5"/>
<keyword evidence="5 7" id="KW-0472">Membrane</keyword>
<dbReference type="GO" id="GO:0016746">
    <property type="term" value="F:acyltransferase activity"/>
    <property type="evidence" value="ECO:0007669"/>
    <property type="project" value="UniProtKB-KW"/>
</dbReference>
<feature type="transmembrane region" description="Helical" evidence="7">
    <location>
        <begin position="18"/>
        <end position="41"/>
    </location>
</feature>
<dbReference type="Proteomes" id="UP000198697">
    <property type="component" value="Unassembled WGS sequence"/>
</dbReference>
<evidence type="ECO:0000256" key="7">
    <source>
        <dbReference type="SAM" id="Phobius"/>
    </source>
</evidence>
<keyword evidence="9" id="KW-1185">Reference proteome</keyword>
<keyword evidence="3" id="KW-0997">Cell inner membrane</keyword>
<dbReference type="PANTHER" id="PTHR30606:SF10">
    <property type="entry name" value="PHOSPHATIDYLINOSITOL MANNOSIDE ACYLTRANSFERASE"/>
    <property type="match status" value="1"/>
</dbReference>
<evidence type="ECO:0000256" key="6">
    <source>
        <dbReference type="ARBA" id="ARBA00023315"/>
    </source>
</evidence>
<dbReference type="Pfam" id="PF03279">
    <property type="entry name" value="Lip_A_acyltrans"/>
    <property type="match status" value="1"/>
</dbReference>
<dbReference type="CDD" id="cd07984">
    <property type="entry name" value="LPLAT_LABLAT-like"/>
    <property type="match status" value="1"/>
</dbReference>
<proteinExistence type="predicted"/>
<dbReference type="STRING" id="82805.SAMN04487998_2530"/>
<protein>
    <submittedName>
        <fullName evidence="8">KDO2-lipid IV(A) lauroyltransferase</fullName>
    </submittedName>
</protein>
<evidence type="ECO:0000256" key="5">
    <source>
        <dbReference type="ARBA" id="ARBA00023136"/>
    </source>
</evidence>
<dbReference type="PANTHER" id="PTHR30606">
    <property type="entry name" value="LIPID A BIOSYNTHESIS LAUROYL ACYLTRANSFERASE"/>
    <property type="match status" value="1"/>
</dbReference>
<evidence type="ECO:0000256" key="1">
    <source>
        <dbReference type="ARBA" id="ARBA00004533"/>
    </source>
</evidence>
<dbReference type="GO" id="GO:0005886">
    <property type="term" value="C:plasma membrane"/>
    <property type="evidence" value="ECO:0007669"/>
    <property type="project" value="UniProtKB-SubCell"/>
</dbReference>
<evidence type="ECO:0000313" key="9">
    <source>
        <dbReference type="Proteomes" id="UP000198697"/>
    </source>
</evidence>
<gene>
    <name evidence="8" type="ORF">SAMN04487998_2530</name>
</gene>
<evidence type="ECO:0000256" key="4">
    <source>
        <dbReference type="ARBA" id="ARBA00022679"/>
    </source>
</evidence>